<dbReference type="STRING" id="105785.A0A2J7Q755"/>
<accession>A0A2J7Q755</accession>
<evidence type="ECO:0000313" key="2">
    <source>
        <dbReference type="EMBL" id="PNF24414.1"/>
    </source>
</evidence>
<dbReference type="CDD" id="cd00170">
    <property type="entry name" value="SEC14"/>
    <property type="match status" value="1"/>
</dbReference>
<protein>
    <recommendedName>
        <fullName evidence="1">CRAL-TRIO domain-containing protein</fullName>
    </recommendedName>
</protein>
<dbReference type="SUPFAM" id="SSF46938">
    <property type="entry name" value="CRAL/TRIO N-terminal domain"/>
    <property type="match status" value="1"/>
</dbReference>
<dbReference type="Gene3D" id="3.40.525.10">
    <property type="entry name" value="CRAL-TRIO lipid binding domain"/>
    <property type="match status" value="1"/>
</dbReference>
<comment type="caution">
    <text evidence="2">The sequence shown here is derived from an EMBL/GenBank/DDBJ whole genome shotgun (WGS) entry which is preliminary data.</text>
</comment>
<dbReference type="EMBL" id="NEVH01017447">
    <property type="protein sequence ID" value="PNF24414.1"/>
    <property type="molecule type" value="Genomic_DNA"/>
</dbReference>
<organism evidence="2 3">
    <name type="scientific">Cryptotermes secundus</name>
    <dbReference type="NCBI Taxonomy" id="105785"/>
    <lineage>
        <taxon>Eukaryota</taxon>
        <taxon>Metazoa</taxon>
        <taxon>Ecdysozoa</taxon>
        <taxon>Arthropoda</taxon>
        <taxon>Hexapoda</taxon>
        <taxon>Insecta</taxon>
        <taxon>Pterygota</taxon>
        <taxon>Neoptera</taxon>
        <taxon>Polyneoptera</taxon>
        <taxon>Dictyoptera</taxon>
        <taxon>Blattodea</taxon>
        <taxon>Blattoidea</taxon>
        <taxon>Termitoidae</taxon>
        <taxon>Kalotermitidae</taxon>
        <taxon>Cryptotermitinae</taxon>
        <taxon>Cryptotermes</taxon>
    </lineage>
</organism>
<evidence type="ECO:0000313" key="3">
    <source>
        <dbReference type="Proteomes" id="UP000235965"/>
    </source>
</evidence>
<dbReference type="FunCoup" id="A0A2J7Q755">
    <property type="interactions" value="4"/>
</dbReference>
<sequence>MTLVQPGPEMQALIRKELNENVNTRQQDLTHVKEWLAKQPHLPQFEDDQRIMTFLRGCKFSLEKVKRKLDMYFTMRAAVPEFFNDRDVTRPELKEILDVVHIPPLPGLTPSGRRVVVLRARKDDILLKCNVWEGAKLILMIGDIRLKEEEVGVAGDVYVLDASIATPALLTKFSPSLIKKFLVCVQEAYPVKLKEVHVVNVSPIVDTIVNFVKPFLKEKTRNRIYMHTGLESLYKYVPKEVLPEEYGGYAGTLDVFHDQWVKKMESYRGWFKEQESVKADESRRPGKPKTQDDLFGLQGSFRQLIID</sequence>
<feature type="domain" description="CRAL-TRIO" evidence="1">
    <location>
        <begin position="93"/>
        <end position="254"/>
    </location>
</feature>
<dbReference type="PANTHER" id="PTHR10174">
    <property type="entry name" value="ALPHA-TOCOPHEROL TRANSFER PROTEIN-RELATED"/>
    <property type="match status" value="1"/>
</dbReference>
<reference evidence="2 3" key="1">
    <citation type="submission" date="2017-12" db="EMBL/GenBank/DDBJ databases">
        <title>Hemimetabolous genomes reveal molecular basis of termite eusociality.</title>
        <authorList>
            <person name="Harrison M.C."/>
            <person name="Jongepier E."/>
            <person name="Robertson H.M."/>
            <person name="Arning N."/>
            <person name="Bitard-Feildel T."/>
            <person name="Chao H."/>
            <person name="Childers C.P."/>
            <person name="Dinh H."/>
            <person name="Doddapaneni H."/>
            <person name="Dugan S."/>
            <person name="Gowin J."/>
            <person name="Greiner C."/>
            <person name="Han Y."/>
            <person name="Hu H."/>
            <person name="Hughes D.S.T."/>
            <person name="Huylmans A.-K."/>
            <person name="Kemena C."/>
            <person name="Kremer L.P.M."/>
            <person name="Lee S.L."/>
            <person name="Lopez-Ezquerra A."/>
            <person name="Mallet L."/>
            <person name="Monroy-Kuhn J.M."/>
            <person name="Moser A."/>
            <person name="Murali S.C."/>
            <person name="Muzny D.M."/>
            <person name="Otani S."/>
            <person name="Piulachs M.-D."/>
            <person name="Poelchau M."/>
            <person name="Qu J."/>
            <person name="Schaub F."/>
            <person name="Wada-Katsumata A."/>
            <person name="Worley K.C."/>
            <person name="Xie Q."/>
            <person name="Ylla G."/>
            <person name="Poulsen M."/>
            <person name="Gibbs R.A."/>
            <person name="Schal C."/>
            <person name="Richards S."/>
            <person name="Belles X."/>
            <person name="Korb J."/>
            <person name="Bornberg-Bauer E."/>
        </authorList>
    </citation>
    <scope>NUCLEOTIDE SEQUENCE [LARGE SCALE GENOMIC DNA]</scope>
    <source>
        <tissue evidence="2">Whole body</tissue>
    </source>
</reference>
<dbReference type="InterPro" id="IPR036865">
    <property type="entry name" value="CRAL-TRIO_dom_sf"/>
</dbReference>
<dbReference type="InterPro" id="IPR036273">
    <property type="entry name" value="CRAL/TRIO_N_dom_sf"/>
</dbReference>
<dbReference type="Gene3D" id="1.20.5.1200">
    <property type="entry name" value="Alpha-tocopherol transfer"/>
    <property type="match status" value="1"/>
</dbReference>
<dbReference type="AlphaFoldDB" id="A0A2J7Q755"/>
<dbReference type="Gene3D" id="1.10.8.20">
    <property type="entry name" value="N-terminal domain of phosphatidylinositol transfer protein sec14p"/>
    <property type="match status" value="1"/>
</dbReference>
<keyword evidence="3" id="KW-1185">Reference proteome</keyword>
<evidence type="ECO:0000259" key="1">
    <source>
        <dbReference type="PROSITE" id="PS50191"/>
    </source>
</evidence>
<dbReference type="InParanoid" id="A0A2J7Q755"/>
<dbReference type="PROSITE" id="PS50191">
    <property type="entry name" value="CRAL_TRIO"/>
    <property type="match status" value="1"/>
</dbReference>
<dbReference type="OrthoDB" id="6682367at2759"/>
<dbReference type="SUPFAM" id="SSF52087">
    <property type="entry name" value="CRAL/TRIO domain"/>
    <property type="match status" value="1"/>
</dbReference>
<dbReference type="SMART" id="SM00516">
    <property type="entry name" value="SEC14"/>
    <property type="match status" value="1"/>
</dbReference>
<gene>
    <name evidence="2" type="ORF">B7P43_G09671</name>
</gene>
<dbReference type="PANTHER" id="PTHR10174:SF230">
    <property type="entry name" value="ALPHA-TOCOPHEROL TRANSFER PROTEIN-LIKE"/>
    <property type="match status" value="1"/>
</dbReference>
<dbReference type="GO" id="GO:0016020">
    <property type="term" value="C:membrane"/>
    <property type="evidence" value="ECO:0007669"/>
    <property type="project" value="TreeGrafter"/>
</dbReference>
<dbReference type="Proteomes" id="UP000235965">
    <property type="component" value="Unassembled WGS sequence"/>
</dbReference>
<dbReference type="GO" id="GO:1902936">
    <property type="term" value="F:phosphatidylinositol bisphosphate binding"/>
    <property type="evidence" value="ECO:0007669"/>
    <property type="project" value="TreeGrafter"/>
</dbReference>
<dbReference type="InterPro" id="IPR001251">
    <property type="entry name" value="CRAL-TRIO_dom"/>
</dbReference>
<dbReference type="Pfam" id="PF00650">
    <property type="entry name" value="CRAL_TRIO"/>
    <property type="match status" value="1"/>
</dbReference>
<dbReference type="PRINTS" id="PR00180">
    <property type="entry name" value="CRETINALDHBP"/>
</dbReference>
<name>A0A2J7Q755_9NEOP</name>
<proteinExistence type="predicted"/>